<protein>
    <submittedName>
        <fullName evidence="1">Uncharacterized protein</fullName>
    </submittedName>
</protein>
<name>A0A382QFF3_9ZZZZ</name>
<sequence>MVCYDRAFLWGAHQLELLPKSYEGNKRQIRDYLRGRKGGEEAWQLLQGQVYGRWVDRAKLFPGVVRFLWR</sequence>
<reference evidence="1" key="1">
    <citation type="submission" date="2018-05" db="EMBL/GenBank/DDBJ databases">
        <authorList>
            <person name="Lanie J.A."/>
            <person name="Ng W.-L."/>
            <person name="Kazmierczak K.M."/>
            <person name="Andrzejewski T.M."/>
            <person name="Davidsen T.M."/>
            <person name="Wayne K.J."/>
            <person name="Tettelin H."/>
            <person name="Glass J.I."/>
            <person name="Rusch D."/>
            <person name="Podicherti R."/>
            <person name="Tsui H.-C.T."/>
            <person name="Winkler M.E."/>
        </authorList>
    </citation>
    <scope>NUCLEOTIDE SEQUENCE</scope>
</reference>
<organism evidence="1">
    <name type="scientific">marine metagenome</name>
    <dbReference type="NCBI Taxonomy" id="408172"/>
    <lineage>
        <taxon>unclassified sequences</taxon>
        <taxon>metagenomes</taxon>
        <taxon>ecological metagenomes</taxon>
    </lineage>
</organism>
<proteinExistence type="predicted"/>
<dbReference type="AlphaFoldDB" id="A0A382QFF3"/>
<feature type="non-terminal residue" evidence="1">
    <location>
        <position position="70"/>
    </location>
</feature>
<accession>A0A382QFF3</accession>
<gene>
    <name evidence="1" type="ORF">METZ01_LOCUS336196</name>
</gene>
<evidence type="ECO:0000313" key="1">
    <source>
        <dbReference type="EMBL" id="SVC83342.1"/>
    </source>
</evidence>
<dbReference type="EMBL" id="UINC01113612">
    <property type="protein sequence ID" value="SVC83342.1"/>
    <property type="molecule type" value="Genomic_DNA"/>
</dbReference>